<reference evidence="1 2" key="1">
    <citation type="submission" date="2017-07" db="EMBL/GenBank/DDBJ databases">
        <title>Leptospira spp. isolated from tropical soils.</title>
        <authorList>
            <person name="Thibeaux R."/>
            <person name="Iraola G."/>
            <person name="Ferres I."/>
            <person name="Bierque E."/>
            <person name="Girault D."/>
            <person name="Soupe-Gilbert M.-E."/>
            <person name="Picardeau M."/>
            <person name="Goarant C."/>
        </authorList>
    </citation>
    <scope>NUCLEOTIDE SEQUENCE [LARGE SCALE GENOMIC DNA]</scope>
    <source>
        <strain evidence="1 2">FH2-C-A2</strain>
    </source>
</reference>
<evidence type="ECO:0000313" key="1">
    <source>
        <dbReference type="EMBL" id="PJZ64554.1"/>
    </source>
</evidence>
<proteinExistence type="predicted"/>
<name>A0A2M9Z842_9LEPT</name>
<sequence length="176" mass="19650">MSYYRVFIYSVFLFCFASCPKPQSEKDGETNLLINLIVMYNDGVFNPKEYFCRNVTSSLPNGQLVFSNTGSGGKNFPGPNGTNLELTILDNSGCKIRFELYYCDWFDNAIYQLGPPPNPGTCEASSFSFLEGPSGNQIVCSINRSNYYKYAVYFNGRDSSGTMPAVCDFSVKVTDF</sequence>
<dbReference type="AlphaFoldDB" id="A0A2M9Z842"/>
<organism evidence="1 2">
    <name type="scientific">Leptospira wolffii</name>
    <dbReference type="NCBI Taxonomy" id="409998"/>
    <lineage>
        <taxon>Bacteria</taxon>
        <taxon>Pseudomonadati</taxon>
        <taxon>Spirochaetota</taxon>
        <taxon>Spirochaetia</taxon>
        <taxon>Leptospirales</taxon>
        <taxon>Leptospiraceae</taxon>
        <taxon>Leptospira</taxon>
    </lineage>
</organism>
<protein>
    <submittedName>
        <fullName evidence="1">Uncharacterized protein</fullName>
    </submittedName>
</protein>
<accession>A0A2M9Z842</accession>
<gene>
    <name evidence="1" type="ORF">CH371_17420</name>
</gene>
<comment type="caution">
    <text evidence="1">The sequence shown here is derived from an EMBL/GenBank/DDBJ whole genome shotgun (WGS) entry which is preliminary data.</text>
</comment>
<dbReference type="EMBL" id="NPDT01000009">
    <property type="protein sequence ID" value="PJZ64554.1"/>
    <property type="molecule type" value="Genomic_DNA"/>
</dbReference>
<evidence type="ECO:0000313" key="2">
    <source>
        <dbReference type="Proteomes" id="UP000231912"/>
    </source>
</evidence>
<dbReference type="Proteomes" id="UP000231912">
    <property type="component" value="Unassembled WGS sequence"/>
</dbReference>
<dbReference type="RefSeq" id="WP_100760021.1">
    <property type="nucleotide sequence ID" value="NZ_NPDT01000009.1"/>
</dbReference>